<dbReference type="InterPro" id="IPR025309">
    <property type="entry name" value="KTSC_dom"/>
</dbReference>
<reference evidence="3 4" key="1">
    <citation type="submission" date="2016-10" db="EMBL/GenBank/DDBJ databases">
        <authorList>
            <person name="de Groot N.N."/>
        </authorList>
    </citation>
    <scope>NUCLEOTIDE SEQUENCE [LARGE SCALE GENOMIC DNA]</scope>
    <source>
        <strain evidence="3 4">CGMCC 1.12097</strain>
    </source>
</reference>
<dbReference type="Proteomes" id="UP000198588">
    <property type="component" value="Unassembled WGS sequence"/>
</dbReference>
<dbReference type="AlphaFoldDB" id="A0A1G5ZTB4"/>
<protein>
    <submittedName>
        <fullName evidence="3">KTSC domain-containing protein</fullName>
    </submittedName>
</protein>
<keyword evidence="1" id="KW-0732">Signal</keyword>
<sequence length="120" mass="13213">MHVKARCHAVGAALWLALMTSWPVAAEAVDVKYRGPVDLAKFQCTGELDSSVVKRVCYNAEHSYMLIRLKQVWYHYCEIDQGTVSALLAAGSKGAFYNESIKDSGTGGKFSCRDKPVPEL</sequence>
<evidence type="ECO:0000313" key="4">
    <source>
        <dbReference type="Proteomes" id="UP000198588"/>
    </source>
</evidence>
<evidence type="ECO:0000256" key="1">
    <source>
        <dbReference type="SAM" id="SignalP"/>
    </source>
</evidence>
<proteinExistence type="predicted"/>
<evidence type="ECO:0000259" key="2">
    <source>
        <dbReference type="Pfam" id="PF13619"/>
    </source>
</evidence>
<dbReference type="EMBL" id="FMXM01000027">
    <property type="protein sequence ID" value="SDA97872.1"/>
    <property type="molecule type" value="Genomic_DNA"/>
</dbReference>
<feature type="signal peptide" evidence="1">
    <location>
        <begin position="1"/>
        <end position="26"/>
    </location>
</feature>
<feature type="domain" description="KTSC" evidence="2">
    <location>
        <begin position="49"/>
        <end position="103"/>
    </location>
</feature>
<dbReference type="Pfam" id="PF13619">
    <property type="entry name" value="KTSC"/>
    <property type="match status" value="1"/>
</dbReference>
<accession>A0A1G5ZTB4</accession>
<name>A0A1G5ZTB4_9HYPH</name>
<dbReference type="RefSeq" id="WP_208604695.1">
    <property type="nucleotide sequence ID" value="NZ_FMXM01000027.1"/>
</dbReference>
<organism evidence="3 4">
    <name type="scientific">Mesorhizobium qingshengii</name>
    <dbReference type="NCBI Taxonomy" id="1165689"/>
    <lineage>
        <taxon>Bacteria</taxon>
        <taxon>Pseudomonadati</taxon>
        <taxon>Pseudomonadota</taxon>
        <taxon>Alphaproteobacteria</taxon>
        <taxon>Hyphomicrobiales</taxon>
        <taxon>Phyllobacteriaceae</taxon>
        <taxon>Mesorhizobium</taxon>
    </lineage>
</organism>
<dbReference type="STRING" id="1165689.SAMN02927914_06005"/>
<evidence type="ECO:0000313" key="3">
    <source>
        <dbReference type="EMBL" id="SDA97872.1"/>
    </source>
</evidence>
<feature type="chain" id="PRO_5011735091" evidence="1">
    <location>
        <begin position="27"/>
        <end position="120"/>
    </location>
</feature>
<gene>
    <name evidence="3" type="ORF">SAMN02927914_06005</name>
</gene>